<dbReference type="STRING" id="1123269.NX02_04980"/>
<dbReference type="PATRIC" id="fig|1123269.5.peg.968"/>
<protein>
    <submittedName>
        <fullName evidence="2">Uncharacterized protein</fullName>
    </submittedName>
</protein>
<reference evidence="2 3" key="1">
    <citation type="submission" date="2013-07" db="EMBL/GenBank/DDBJ databases">
        <title>Completed genome of Sphingomonas sanxanigenens NX02.</title>
        <authorList>
            <person name="Ma T."/>
            <person name="Huang H."/>
            <person name="Wu M."/>
            <person name="Li X."/>
            <person name="Li G."/>
        </authorList>
    </citation>
    <scope>NUCLEOTIDE SEQUENCE [LARGE SCALE GENOMIC DNA]</scope>
    <source>
        <strain evidence="2 3">NX02</strain>
    </source>
</reference>
<gene>
    <name evidence="2" type="ORF">NX02_04980</name>
</gene>
<keyword evidence="1" id="KW-1133">Transmembrane helix</keyword>
<keyword evidence="1" id="KW-0812">Transmembrane</keyword>
<dbReference type="RefSeq" id="WP_025291033.1">
    <property type="nucleotide sequence ID" value="NZ_CP006644.1"/>
</dbReference>
<dbReference type="KEGG" id="ssan:NX02_04980"/>
<keyword evidence="3" id="KW-1185">Reference proteome</keyword>
<organism evidence="2 3">
    <name type="scientific">Sphingomonas sanxanigenens DSM 19645 = NX02</name>
    <dbReference type="NCBI Taxonomy" id="1123269"/>
    <lineage>
        <taxon>Bacteria</taxon>
        <taxon>Pseudomonadati</taxon>
        <taxon>Pseudomonadota</taxon>
        <taxon>Alphaproteobacteria</taxon>
        <taxon>Sphingomonadales</taxon>
        <taxon>Sphingomonadaceae</taxon>
        <taxon>Sphingomonas</taxon>
    </lineage>
</organism>
<evidence type="ECO:0000313" key="3">
    <source>
        <dbReference type="Proteomes" id="UP000018851"/>
    </source>
</evidence>
<feature type="transmembrane region" description="Helical" evidence="1">
    <location>
        <begin position="41"/>
        <end position="62"/>
    </location>
</feature>
<evidence type="ECO:0000313" key="2">
    <source>
        <dbReference type="EMBL" id="AHE52737.1"/>
    </source>
</evidence>
<proteinExistence type="predicted"/>
<evidence type="ECO:0000256" key="1">
    <source>
        <dbReference type="SAM" id="Phobius"/>
    </source>
</evidence>
<keyword evidence="1" id="KW-0472">Membrane</keyword>
<dbReference type="AlphaFoldDB" id="W0A8C6"/>
<dbReference type="Proteomes" id="UP000018851">
    <property type="component" value="Chromosome"/>
</dbReference>
<accession>W0A8C6</accession>
<dbReference type="EMBL" id="CP006644">
    <property type="protein sequence ID" value="AHE52737.1"/>
    <property type="molecule type" value="Genomic_DNA"/>
</dbReference>
<dbReference type="HOGENOM" id="CLU_2883612_0_0_5"/>
<name>W0A8C6_9SPHN</name>
<sequence length="63" mass="6759">MANTYRLREQALFPKPAQRSHKPRIRLLSRDDVDPPAGGGAFLIAASAVAGFGVWAALLSVIL</sequence>